<dbReference type="InterPro" id="IPR017665">
    <property type="entry name" value="Guanylate_kinase"/>
</dbReference>
<dbReference type="GeneID" id="39604754"/>
<protein>
    <recommendedName>
        <fullName evidence="2">guanylate kinase</fullName>
        <ecNumber evidence="2">2.7.4.8</ecNumber>
    </recommendedName>
</protein>
<evidence type="ECO:0000256" key="5">
    <source>
        <dbReference type="ARBA" id="ARBA00022777"/>
    </source>
</evidence>
<dbReference type="PROSITE" id="PS50052">
    <property type="entry name" value="GUANYLATE_KINASE_2"/>
    <property type="match status" value="1"/>
</dbReference>
<dbReference type="InterPro" id="IPR020590">
    <property type="entry name" value="Guanylate_kinase_CS"/>
</dbReference>
<evidence type="ECO:0000313" key="9">
    <source>
        <dbReference type="Proteomes" id="UP000267145"/>
    </source>
</evidence>
<dbReference type="PANTHER" id="PTHR23117:SF13">
    <property type="entry name" value="GUANYLATE KINASE"/>
    <property type="match status" value="1"/>
</dbReference>
<sequence>MMPPGQTIVISGPSGVGKGTLIQKLQDTHRGLFTLTVSHTTRSPRPGEVDGVNYYFVSRAQFSALIAQNGFIEHTTFSGAMYGTSKRAIVDQAAKGVIQGTVVLLDIDQEGIKQLKQSPDIPAALYVFVKPPSLDELEIRLRSRGTEKEKDIQRRMTQAKAELDYADTTPGLHHDLVIVNDNIEKAYKELEEFIFR</sequence>
<dbReference type="SMART" id="SM00072">
    <property type="entry name" value="GuKc"/>
    <property type="match status" value="1"/>
</dbReference>
<dbReference type="NCBIfam" id="TIGR03263">
    <property type="entry name" value="guanyl_kin"/>
    <property type="match status" value="1"/>
</dbReference>
<dbReference type="EC" id="2.7.4.8" evidence="2"/>
<dbReference type="STRING" id="1051616.A0A3M9YGY3"/>
<feature type="domain" description="Guanylate kinase-like" evidence="7">
    <location>
        <begin position="5"/>
        <end position="195"/>
    </location>
</feature>
<name>A0A3M9YGY3_9PEZI</name>
<evidence type="ECO:0000256" key="2">
    <source>
        <dbReference type="ARBA" id="ARBA00012961"/>
    </source>
</evidence>
<dbReference type="FunFam" id="3.30.63.10:FF:000002">
    <property type="entry name" value="Guanylate kinase 1"/>
    <property type="match status" value="1"/>
</dbReference>
<dbReference type="Proteomes" id="UP000267145">
    <property type="component" value="Unassembled WGS sequence"/>
</dbReference>
<dbReference type="EMBL" id="RBVV01000012">
    <property type="protein sequence ID" value="RNJ59827.1"/>
    <property type="molecule type" value="Genomic_DNA"/>
</dbReference>
<keyword evidence="4" id="KW-0547">Nucleotide-binding</keyword>
<keyword evidence="3" id="KW-0808">Transferase</keyword>
<dbReference type="GO" id="GO:0005524">
    <property type="term" value="F:ATP binding"/>
    <property type="evidence" value="ECO:0007669"/>
    <property type="project" value="UniProtKB-KW"/>
</dbReference>
<keyword evidence="5 8" id="KW-0418">Kinase</keyword>
<keyword evidence="6" id="KW-0067">ATP-binding</keyword>
<dbReference type="Pfam" id="PF00625">
    <property type="entry name" value="Guanylate_kin"/>
    <property type="match status" value="1"/>
</dbReference>
<comment type="similarity">
    <text evidence="1">Belongs to the guanylate kinase family.</text>
</comment>
<dbReference type="Gene3D" id="3.30.63.10">
    <property type="entry name" value="Guanylate Kinase phosphate binding domain"/>
    <property type="match status" value="1"/>
</dbReference>
<evidence type="ECO:0000256" key="1">
    <source>
        <dbReference type="ARBA" id="ARBA00005790"/>
    </source>
</evidence>
<dbReference type="InterPro" id="IPR008145">
    <property type="entry name" value="GK/Ca_channel_bsu"/>
</dbReference>
<dbReference type="GO" id="GO:0004385">
    <property type="term" value="F:GMP kinase activity"/>
    <property type="evidence" value="ECO:0007669"/>
    <property type="project" value="UniProtKB-EC"/>
</dbReference>
<gene>
    <name evidence="8" type="primary">GUK1</name>
    <name evidence="8" type="ORF">D7B24_001065</name>
</gene>
<evidence type="ECO:0000313" key="8">
    <source>
        <dbReference type="EMBL" id="RNJ59827.1"/>
    </source>
</evidence>
<reference evidence="8 9" key="1">
    <citation type="submission" date="2018-10" db="EMBL/GenBank/DDBJ databases">
        <title>Genome sequence of Verticillium nonalfalfae VnAa140.</title>
        <authorList>
            <person name="Stajich J.E."/>
            <person name="Kasson M.T."/>
        </authorList>
    </citation>
    <scope>NUCLEOTIDE SEQUENCE [LARGE SCALE GENOMIC DNA]</scope>
    <source>
        <strain evidence="8 9">VnAa140</strain>
    </source>
</reference>
<evidence type="ECO:0000256" key="6">
    <source>
        <dbReference type="ARBA" id="ARBA00022840"/>
    </source>
</evidence>
<accession>A0A3M9YGY3</accession>
<dbReference type="PANTHER" id="PTHR23117">
    <property type="entry name" value="GUANYLATE KINASE-RELATED"/>
    <property type="match status" value="1"/>
</dbReference>
<dbReference type="SUPFAM" id="SSF52540">
    <property type="entry name" value="P-loop containing nucleoside triphosphate hydrolases"/>
    <property type="match status" value="1"/>
</dbReference>
<dbReference type="CDD" id="cd00071">
    <property type="entry name" value="GMPK"/>
    <property type="match status" value="1"/>
</dbReference>
<proteinExistence type="inferred from homology"/>
<dbReference type="PROSITE" id="PS00856">
    <property type="entry name" value="GUANYLATE_KINASE_1"/>
    <property type="match status" value="1"/>
</dbReference>
<dbReference type="RefSeq" id="XP_028497985.1">
    <property type="nucleotide sequence ID" value="XM_028635310.1"/>
</dbReference>
<dbReference type="Gene3D" id="3.40.50.300">
    <property type="entry name" value="P-loop containing nucleotide triphosphate hydrolases"/>
    <property type="match status" value="1"/>
</dbReference>
<keyword evidence="9" id="KW-1185">Reference proteome</keyword>
<comment type="caution">
    <text evidence="8">The sequence shown here is derived from an EMBL/GenBank/DDBJ whole genome shotgun (WGS) entry which is preliminary data.</text>
</comment>
<dbReference type="InterPro" id="IPR027417">
    <property type="entry name" value="P-loop_NTPase"/>
</dbReference>
<evidence type="ECO:0000256" key="4">
    <source>
        <dbReference type="ARBA" id="ARBA00022741"/>
    </source>
</evidence>
<evidence type="ECO:0000256" key="3">
    <source>
        <dbReference type="ARBA" id="ARBA00022679"/>
    </source>
</evidence>
<evidence type="ECO:0000259" key="7">
    <source>
        <dbReference type="PROSITE" id="PS50052"/>
    </source>
</evidence>
<dbReference type="GO" id="GO:0005829">
    <property type="term" value="C:cytosol"/>
    <property type="evidence" value="ECO:0007669"/>
    <property type="project" value="TreeGrafter"/>
</dbReference>
<dbReference type="AlphaFoldDB" id="A0A3M9YGY3"/>
<dbReference type="InterPro" id="IPR008144">
    <property type="entry name" value="Guanylate_kin-like_dom"/>
</dbReference>
<organism evidence="8 9">
    <name type="scientific">Verticillium nonalfalfae</name>
    <dbReference type="NCBI Taxonomy" id="1051616"/>
    <lineage>
        <taxon>Eukaryota</taxon>
        <taxon>Fungi</taxon>
        <taxon>Dikarya</taxon>
        <taxon>Ascomycota</taxon>
        <taxon>Pezizomycotina</taxon>
        <taxon>Sordariomycetes</taxon>
        <taxon>Hypocreomycetidae</taxon>
        <taxon>Glomerellales</taxon>
        <taxon>Plectosphaerellaceae</taxon>
        <taxon>Verticillium</taxon>
    </lineage>
</organism>